<proteinExistence type="predicted"/>
<evidence type="ECO:0000313" key="2">
    <source>
        <dbReference type="EMBL" id="AKH48328.1"/>
    </source>
</evidence>
<feature type="compositionally biased region" description="Basic and acidic residues" evidence="1">
    <location>
        <begin position="1"/>
        <end position="12"/>
    </location>
</feature>
<feature type="compositionally biased region" description="Basic residues" evidence="1">
    <location>
        <begin position="57"/>
        <end position="70"/>
    </location>
</feature>
<accession>A0A0F7L9P9</accession>
<reference evidence="2" key="1">
    <citation type="journal article" date="2015" name="Front. Microbiol.">
        <title>Combining genomic sequencing methods to explore viral diversity and reveal potential virus-host interactions.</title>
        <authorList>
            <person name="Chow C.E."/>
            <person name="Winget D.M."/>
            <person name="White R.A.III."/>
            <person name="Hallam S.J."/>
            <person name="Suttle C.A."/>
        </authorList>
    </citation>
    <scope>NUCLEOTIDE SEQUENCE</scope>
    <source>
        <strain evidence="2">Oxic1_8</strain>
    </source>
</reference>
<dbReference type="EMBL" id="KR029603">
    <property type="protein sequence ID" value="AKH48328.1"/>
    <property type="molecule type" value="Genomic_DNA"/>
</dbReference>
<sequence length="70" mass="7551">MTAVLEQERGNGKQDAFPGHVSGSSGHTRTQRRGDVEAAGSAESGDRPPRPDLGRTLAKRQRTRSRPKSP</sequence>
<evidence type="ECO:0000256" key="1">
    <source>
        <dbReference type="SAM" id="MobiDB-lite"/>
    </source>
</evidence>
<organism evidence="2">
    <name type="scientific">uncultured marine virus</name>
    <dbReference type="NCBI Taxonomy" id="186617"/>
    <lineage>
        <taxon>Viruses</taxon>
        <taxon>environmental samples</taxon>
    </lineage>
</organism>
<name>A0A0F7L9P9_9VIRU</name>
<feature type="compositionally biased region" description="Basic and acidic residues" evidence="1">
    <location>
        <begin position="44"/>
        <end position="53"/>
    </location>
</feature>
<reference evidence="2" key="2">
    <citation type="submission" date="2015-03" db="EMBL/GenBank/DDBJ databases">
        <authorList>
            <person name="Chow C.-E.T."/>
            <person name="Winget D.M."/>
            <person name="White R.A.III."/>
            <person name="Hallam S.J."/>
            <person name="Suttle C.A."/>
        </authorList>
    </citation>
    <scope>NUCLEOTIDE SEQUENCE</scope>
    <source>
        <strain evidence="2">Oxic1_8</strain>
    </source>
</reference>
<feature type="region of interest" description="Disordered" evidence="1">
    <location>
        <begin position="1"/>
        <end position="70"/>
    </location>
</feature>
<protein>
    <submittedName>
        <fullName evidence="2">Uncharacterized protein</fullName>
    </submittedName>
</protein>